<proteinExistence type="predicted"/>
<evidence type="ECO:0000256" key="4">
    <source>
        <dbReference type="ARBA" id="ARBA00022771"/>
    </source>
</evidence>
<comment type="caution">
    <text evidence="9">The sequence shown here is derived from an EMBL/GenBank/DDBJ whole genome shotgun (WGS) entry which is preliminary data.</text>
</comment>
<dbReference type="GO" id="GO:0008270">
    <property type="term" value="F:zinc ion binding"/>
    <property type="evidence" value="ECO:0007669"/>
    <property type="project" value="UniProtKB-KW"/>
</dbReference>
<feature type="domain" description="C2H2-type" evidence="8">
    <location>
        <begin position="72"/>
        <end position="99"/>
    </location>
</feature>
<dbReference type="GO" id="GO:0000981">
    <property type="term" value="F:DNA-binding transcription factor activity, RNA polymerase II-specific"/>
    <property type="evidence" value="ECO:0007669"/>
    <property type="project" value="TreeGrafter"/>
</dbReference>
<dbReference type="InterPro" id="IPR013087">
    <property type="entry name" value="Znf_C2H2_type"/>
</dbReference>
<evidence type="ECO:0000313" key="9">
    <source>
        <dbReference type="EMBL" id="KAK1329611.1"/>
    </source>
</evidence>
<dbReference type="InterPro" id="IPR036236">
    <property type="entry name" value="Znf_C2H2_sf"/>
</dbReference>
<dbReference type="PANTHER" id="PTHR23226:SF416">
    <property type="entry name" value="FI01424P"/>
    <property type="match status" value="1"/>
</dbReference>
<dbReference type="PANTHER" id="PTHR23226">
    <property type="entry name" value="ZINC FINGER AND SCAN DOMAIN-CONTAINING"/>
    <property type="match status" value="1"/>
</dbReference>
<evidence type="ECO:0000256" key="6">
    <source>
        <dbReference type="ARBA" id="ARBA00023242"/>
    </source>
</evidence>
<dbReference type="GO" id="GO:0005634">
    <property type="term" value="C:nucleus"/>
    <property type="evidence" value="ECO:0007669"/>
    <property type="project" value="UniProtKB-SubCell"/>
</dbReference>
<keyword evidence="5" id="KW-0862">Zinc</keyword>
<sequence length="280" mass="31095">MGGTAETCKDLECGHCWAGLFQTLEVPIPLPVGTGVLVEDSPQIRGQGSEGRFRRILNLIQHRRIHTREKPYKCTDCGNFFSESTALIQHQSIHNGEKLHECSACGKSSCQRSHLNTKEFTLERIHMGVMNVGNLLGAIVTSLTAREFTLDERCRKVVIVGSPLAKNLKLMEHHRVTLGVDLTSAVNNNNTEEGTLGPIYLNINPFYQNTRGLVHEFDLHPGLVASYTDYISQNATSEVAASLWEGTTFPRKPSVKWQHRCGKGLHFPECTAWSGSTAIR</sequence>
<reference evidence="9" key="1">
    <citation type="submission" date="2023-06" db="EMBL/GenBank/DDBJ databases">
        <title>Reference genome for the Northern bat (Eptesicus nilssonii), a most northern bat species.</title>
        <authorList>
            <person name="Laine V.N."/>
            <person name="Pulliainen A.T."/>
            <person name="Lilley T.M."/>
        </authorList>
    </citation>
    <scope>NUCLEOTIDE SEQUENCE</scope>
    <source>
        <strain evidence="9">BLF_Eptnil</strain>
        <tissue evidence="9">Kidney</tissue>
    </source>
</reference>
<accession>A0AA40LDN7</accession>
<name>A0AA40LDN7_CNENI</name>
<keyword evidence="10" id="KW-1185">Reference proteome</keyword>
<dbReference type="Proteomes" id="UP001177744">
    <property type="component" value="Unassembled WGS sequence"/>
</dbReference>
<dbReference type="SUPFAM" id="SSF57667">
    <property type="entry name" value="beta-beta-alpha zinc fingers"/>
    <property type="match status" value="1"/>
</dbReference>
<dbReference type="FunFam" id="3.30.160.60:FF:002090">
    <property type="entry name" value="Zinc finger protein 473"/>
    <property type="match status" value="1"/>
</dbReference>
<keyword evidence="3" id="KW-0677">Repeat</keyword>
<keyword evidence="6" id="KW-0539">Nucleus</keyword>
<evidence type="ECO:0000256" key="7">
    <source>
        <dbReference type="PROSITE-ProRule" id="PRU00042"/>
    </source>
</evidence>
<organism evidence="9 10">
    <name type="scientific">Cnephaeus nilssonii</name>
    <name type="common">Northern bat</name>
    <name type="synonym">Eptesicus nilssonii</name>
    <dbReference type="NCBI Taxonomy" id="3371016"/>
    <lineage>
        <taxon>Eukaryota</taxon>
        <taxon>Metazoa</taxon>
        <taxon>Chordata</taxon>
        <taxon>Craniata</taxon>
        <taxon>Vertebrata</taxon>
        <taxon>Euteleostomi</taxon>
        <taxon>Mammalia</taxon>
        <taxon>Eutheria</taxon>
        <taxon>Laurasiatheria</taxon>
        <taxon>Chiroptera</taxon>
        <taxon>Yangochiroptera</taxon>
        <taxon>Vespertilionidae</taxon>
        <taxon>Cnephaeus</taxon>
    </lineage>
</organism>
<evidence type="ECO:0000256" key="3">
    <source>
        <dbReference type="ARBA" id="ARBA00022737"/>
    </source>
</evidence>
<gene>
    <name evidence="9" type="ORF">QTO34_009793</name>
</gene>
<comment type="subcellular location">
    <subcellularLocation>
        <location evidence="1">Nucleus</location>
    </subcellularLocation>
</comment>
<dbReference type="PROSITE" id="PS50157">
    <property type="entry name" value="ZINC_FINGER_C2H2_2"/>
    <property type="match status" value="1"/>
</dbReference>
<dbReference type="Gene3D" id="3.30.160.60">
    <property type="entry name" value="Classic Zinc Finger"/>
    <property type="match status" value="3"/>
</dbReference>
<evidence type="ECO:0000256" key="1">
    <source>
        <dbReference type="ARBA" id="ARBA00004123"/>
    </source>
</evidence>
<evidence type="ECO:0000256" key="2">
    <source>
        <dbReference type="ARBA" id="ARBA00022723"/>
    </source>
</evidence>
<evidence type="ECO:0000313" key="10">
    <source>
        <dbReference type="Proteomes" id="UP001177744"/>
    </source>
</evidence>
<protein>
    <recommendedName>
        <fullName evidence="8">C2H2-type domain-containing protein</fullName>
    </recommendedName>
</protein>
<dbReference type="GO" id="GO:0000978">
    <property type="term" value="F:RNA polymerase II cis-regulatory region sequence-specific DNA binding"/>
    <property type="evidence" value="ECO:0007669"/>
    <property type="project" value="TreeGrafter"/>
</dbReference>
<dbReference type="AlphaFoldDB" id="A0AA40LDN7"/>
<keyword evidence="2" id="KW-0479">Metal-binding</keyword>
<keyword evidence="4 7" id="KW-0863">Zinc-finger</keyword>
<evidence type="ECO:0000259" key="8">
    <source>
        <dbReference type="PROSITE" id="PS50157"/>
    </source>
</evidence>
<dbReference type="PROSITE" id="PS00028">
    <property type="entry name" value="ZINC_FINGER_C2H2_1"/>
    <property type="match status" value="1"/>
</dbReference>
<dbReference type="EMBL" id="JAULJE010000021">
    <property type="protein sequence ID" value="KAK1329611.1"/>
    <property type="molecule type" value="Genomic_DNA"/>
</dbReference>
<evidence type="ECO:0000256" key="5">
    <source>
        <dbReference type="ARBA" id="ARBA00022833"/>
    </source>
</evidence>